<comment type="caution">
    <text evidence="5">The sequence shown here is derived from an EMBL/GenBank/DDBJ whole genome shotgun (WGS) entry which is preliminary data.</text>
</comment>
<dbReference type="GO" id="GO:0008775">
    <property type="term" value="F:acetate CoA-transferase activity"/>
    <property type="evidence" value="ECO:0007669"/>
    <property type="project" value="InterPro"/>
</dbReference>
<dbReference type="Proteomes" id="UP000193781">
    <property type="component" value="Unassembled WGS sequence"/>
</dbReference>
<dbReference type="GO" id="GO:0006083">
    <property type="term" value="P:acetate metabolic process"/>
    <property type="evidence" value="ECO:0007669"/>
    <property type="project" value="InterPro"/>
</dbReference>
<proteinExistence type="inferred from homology"/>
<keyword evidence="2" id="KW-0808">Transferase</keyword>
<dbReference type="SUPFAM" id="SSF100950">
    <property type="entry name" value="NagB/RpiA/CoA transferase-like"/>
    <property type="match status" value="2"/>
</dbReference>
<evidence type="ECO:0000256" key="1">
    <source>
        <dbReference type="ARBA" id="ARBA00009632"/>
    </source>
</evidence>
<sequence>MTSVVDALDRIPSGGRIIAGAYCGGPTSLLRVLAERSSGRGWRLRTGLLLDDGGAYEAASSGDLQIATWHITGPGRELVERGLIDYLPVRASQLEKCIETWDLDAALIRVTPPDSHGWCSLGPSAGYALTAIKAAKLCIAEVDEALPRTFGRSGVHVSALDVLVPSTTATPTYRSSQPDAVGRAIARRVLTLLPDRPVLQVGIGGVTEAIVTALADEGVDRLRFVGMGTDAMVGLSERGLLDEGQPAIQSPDLFGTERLLRFAHENPVVGVFPSSVAHSPRWLATHQRLVSVNSAVEVDLAGQVNSEVVAAHQIAGIGGSIDFVEAATHSAGGRRIIALPSTTRDGRRSRIVPRLDAHATVTIPRGMVDFVVTEHGIAQLEGKTLRHRAEALINVAAPQHRMALGEALRQPVAI</sequence>
<dbReference type="InterPro" id="IPR003702">
    <property type="entry name" value="ActCoA_hydro_N"/>
</dbReference>
<dbReference type="PANTHER" id="PTHR21432:SF20">
    <property type="entry name" value="ACETYL-COA HYDROLASE"/>
    <property type="match status" value="1"/>
</dbReference>
<dbReference type="Gene3D" id="3.40.1080.10">
    <property type="entry name" value="Glutaconate Coenzyme A-transferase"/>
    <property type="match status" value="1"/>
</dbReference>
<dbReference type="EMBL" id="LQPH01000081">
    <property type="protein sequence ID" value="ORW27049.1"/>
    <property type="molecule type" value="Genomic_DNA"/>
</dbReference>
<keyword evidence="6" id="KW-1185">Reference proteome</keyword>
<dbReference type="InterPro" id="IPR046433">
    <property type="entry name" value="ActCoA_hydro"/>
</dbReference>
<feature type="domain" description="Acetyl-CoA hydrolase/transferase N-terminal" evidence="3">
    <location>
        <begin position="5"/>
        <end position="157"/>
    </location>
</feature>
<name>A0A1X1ZTW0_9MYCO</name>
<evidence type="ECO:0000313" key="5">
    <source>
        <dbReference type="EMBL" id="ORW27049.1"/>
    </source>
</evidence>
<dbReference type="InterPro" id="IPR026888">
    <property type="entry name" value="AcetylCoA_hyd_C"/>
</dbReference>
<dbReference type="Gene3D" id="3.40.1080.20">
    <property type="entry name" value="Acetyl-CoA hydrolase/transferase C-terminal domain"/>
    <property type="match status" value="1"/>
</dbReference>
<dbReference type="Gene3D" id="3.30.750.70">
    <property type="entry name" value="4-hydroxybutyrate coenzyme like domains"/>
    <property type="match status" value="1"/>
</dbReference>
<dbReference type="Pfam" id="PF02550">
    <property type="entry name" value="AcetylCoA_hydro"/>
    <property type="match status" value="1"/>
</dbReference>
<protein>
    <submittedName>
        <fullName evidence="5">Uncharacterized protein</fullName>
    </submittedName>
</protein>
<gene>
    <name evidence="5" type="ORF">AWC17_29270</name>
</gene>
<evidence type="ECO:0000259" key="4">
    <source>
        <dbReference type="Pfam" id="PF13336"/>
    </source>
</evidence>
<reference evidence="5 6" key="1">
    <citation type="submission" date="2016-01" db="EMBL/GenBank/DDBJ databases">
        <title>The new phylogeny of the genus Mycobacterium.</title>
        <authorList>
            <person name="Tarcisio F."/>
            <person name="Conor M."/>
            <person name="Antonella G."/>
            <person name="Elisabetta G."/>
            <person name="Giulia F.S."/>
            <person name="Sara T."/>
            <person name="Anna F."/>
            <person name="Clotilde B."/>
            <person name="Roberto B."/>
            <person name="Veronica D.S."/>
            <person name="Fabio R."/>
            <person name="Monica P."/>
            <person name="Olivier J."/>
            <person name="Enrico T."/>
            <person name="Nicola S."/>
        </authorList>
    </citation>
    <scope>NUCLEOTIDE SEQUENCE [LARGE SCALE GENOMIC DNA]</scope>
    <source>
        <strain evidence="5 6">DSM 44803</strain>
    </source>
</reference>
<dbReference type="InterPro" id="IPR038460">
    <property type="entry name" value="AcetylCoA_hyd_C_sf"/>
</dbReference>
<dbReference type="PANTHER" id="PTHR21432">
    <property type="entry name" value="ACETYL-COA HYDROLASE-RELATED"/>
    <property type="match status" value="1"/>
</dbReference>
<dbReference type="AlphaFoldDB" id="A0A1X1ZTW0"/>
<feature type="domain" description="Acetyl-CoA hydrolase/transferase C-terminal" evidence="4">
    <location>
        <begin position="255"/>
        <end position="406"/>
    </location>
</feature>
<evidence type="ECO:0000256" key="2">
    <source>
        <dbReference type="ARBA" id="ARBA00022679"/>
    </source>
</evidence>
<evidence type="ECO:0000313" key="6">
    <source>
        <dbReference type="Proteomes" id="UP000193781"/>
    </source>
</evidence>
<organism evidence="5 6">
    <name type="scientific">Mycobacterium nebraskense</name>
    <dbReference type="NCBI Taxonomy" id="244292"/>
    <lineage>
        <taxon>Bacteria</taxon>
        <taxon>Bacillati</taxon>
        <taxon>Actinomycetota</taxon>
        <taxon>Actinomycetes</taxon>
        <taxon>Mycobacteriales</taxon>
        <taxon>Mycobacteriaceae</taxon>
        <taxon>Mycobacterium</taxon>
    </lineage>
</organism>
<accession>A0A1X1ZTW0</accession>
<comment type="similarity">
    <text evidence="1">Belongs to the acetyl-CoA hydrolase/transferase family.</text>
</comment>
<dbReference type="InterPro" id="IPR037171">
    <property type="entry name" value="NagB/RpiA_transferase-like"/>
</dbReference>
<evidence type="ECO:0000259" key="3">
    <source>
        <dbReference type="Pfam" id="PF02550"/>
    </source>
</evidence>
<dbReference type="Pfam" id="PF13336">
    <property type="entry name" value="AcetylCoA_hyd_C"/>
    <property type="match status" value="1"/>
</dbReference>
<dbReference type="RefSeq" id="WP_052742677.1">
    <property type="nucleotide sequence ID" value="NZ_JACKSS010000099.1"/>
</dbReference>